<dbReference type="InterPro" id="IPR008271">
    <property type="entry name" value="Ser/Thr_kinase_AS"/>
</dbReference>
<evidence type="ECO:0000256" key="9">
    <source>
        <dbReference type="PROSITE-ProRule" id="PRU10141"/>
    </source>
</evidence>
<dbReference type="AlphaFoldDB" id="A0AAW0EM18"/>
<evidence type="ECO:0000256" key="2">
    <source>
        <dbReference type="ARBA" id="ARBA00022679"/>
    </source>
</evidence>
<feature type="binding site" evidence="7">
    <location>
        <position position="56"/>
    </location>
    <ligand>
        <name>ATP</name>
        <dbReference type="ChEBI" id="CHEBI:30616"/>
    </ligand>
</feature>
<dbReference type="PANTHER" id="PTHR24350">
    <property type="entry name" value="SERINE/THREONINE-PROTEIN KINASE IAL-RELATED"/>
    <property type="match status" value="1"/>
</dbReference>
<dbReference type="Gene3D" id="3.30.200.20">
    <property type="entry name" value="Phosphorylase Kinase, domain 1"/>
    <property type="match status" value="1"/>
</dbReference>
<keyword evidence="3 7" id="KW-0547">Nucleotide-binding</keyword>
<keyword evidence="1 10" id="KW-0723">Serine/threonine-protein kinase</keyword>
<comment type="similarity">
    <text evidence="10">Belongs to the protein kinase superfamily.</text>
</comment>
<sequence length="493" mass="54418">MTLLPPKMNVPATPALDGVDINSLYDVNHGKLLGKGGFSEVLAVRHVPTGEIRALKVMDRASLVGKKGEMVAHEKEILRRTCHPGIIMLHEAVQTPDRVFFALDLMNEDLFEFIVRNKIINEPLSRAIMHQIMSAIAYLHEQSIVHRDIKPENILINAVIKSDGTASDKSSRATPTTKSHTEDAESGAHVEGHQIMSDINKVPLDKMLIEVKIADFGLAKVVMEWDVRSTPCGTSFYIAPEVIRGIEEQGAKPLCTTQRLVKSVDVWSAGVVLYVLLCGRPPFHGQVRTGQDRRDLLRKIDHGVLFNSKHGWDAISDEAKDLVSRMLDQETTKRITADEVLRHPFFTANGYPHPVPAADPRRRMLLMQQRSHEASAVAAQAAETSAKSTSRQGGGSDGNSSTSASVEKRSGSVFTSIKDFFGHRSKHTADITKEERQRMHAELAELQADLIAEDDQEGDVTSYKPTMPVKEAKPARMAVMNSKAKVGPDALRK</sequence>
<feature type="binding site" evidence="9">
    <location>
        <position position="66"/>
    </location>
    <ligand>
        <name>ATP</name>
        <dbReference type="ChEBI" id="CHEBI:30616"/>
    </ligand>
</feature>
<dbReference type="InterPro" id="IPR030616">
    <property type="entry name" value="Aur-like"/>
</dbReference>
<dbReference type="GO" id="GO:0004674">
    <property type="term" value="F:protein serine/threonine kinase activity"/>
    <property type="evidence" value="ECO:0007669"/>
    <property type="project" value="UniProtKB-KW"/>
</dbReference>
<dbReference type="InterPro" id="IPR000719">
    <property type="entry name" value="Prot_kinase_dom"/>
</dbReference>
<evidence type="ECO:0000256" key="11">
    <source>
        <dbReference type="SAM" id="MobiDB-lite"/>
    </source>
</evidence>
<protein>
    <submittedName>
        <fullName evidence="13">Protein kinase</fullName>
    </submittedName>
</protein>
<dbReference type="SUPFAM" id="SSF56112">
    <property type="entry name" value="Protein kinase-like (PK-like)"/>
    <property type="match status" value="1"/>
</dbReference>
<feature type="compositionally biased region" description="Low complexity" evidence="11">
    <location>
        <begin position="374"/>
        <end position="390"/>
    </location>
</feature>
<keyword evidence="5 7" id="KW-0067">ATP-binding</keyword>
<keyword evidence="2" id="KW-0808">Transferase</keyword>
<keyword evidence="14" id="KW-1185">Reference proteome</keyword>
<dbReference type="PROSITE" id="PS50011">
    <property type="entry name" value="PROTEIN_KINASE_DOM"/>
    <property type="match status" value="1"/>
</dbReference>
<feature type="compositionally biased region" description="Polar residues" evidence="11">
    <location>
        <begin position="165"/>
        <end position="178"/>
    </location>
</feature>
<proteinExistence type="inferred from homology"/>
<dbReference type="PROSITE" id="PS00107">
    <property type="entry name" value="PROTEIN_KINASE_ATP"/>
    <property type="match status" value="1"/>
</dbReference>
<feature type="domain" description="Protein kinase" evidence="12">
    <location>
        <begin position="27"/>
        <end position="346"/>
    </location>
</feature>
<evidence type="ECO:0000313" key="13">
    <source>
        <dbReference type="EMBL" id="KAK7194646.1"/>
    </source>
</evidence>
<evidence type="ECO:0000256" key="7">
    <source>
        <dbReference type="PIRSR" id="PIRSR630616-2"/>
    </source>
</evidence>
<evidence type="ECO:0000259" key="12">
    <source>
        <dbReference type="PROSITE" id="PS50011"/>
    </source>
</evidence>
<dbReference type="Proteomes" id="UP001430356">
    <property type="component" value="Unassembled WGS sequence"/>
</dbReference>
<evidence type="ECO:0000256" key="8">
    <source>
        <dbReference type="PIRSR" id="PIRSR630616-3"/>
    </source>
</evidence>
<keyword evidence="4 13" id="KW-0418">Kinase</keyword>
<accession>A0AAW0EM18</accession>
<gene>
    <name evidence="13" type="ORF">NESM_000383500</name>
</gene>
<comment type="caution">
    <text evidence="13">The sequence shown here is derived from an EMBL/GenBank/DDBJ whole genome shotgun (WGS) entry which is preliminary data.</text>
</comment>
<dbReference type="Pfam" id="PF00069">
    <property type="entry name" value="Pkinase"/>
    <property type="match status" value="2"/>
</dbReference>
<evidence type="ECO:0000256" key="3">
    <source>
        <dbReference type="ARBA" id="ARBA00022741"/>
    </source>
</evidence>
<dbReference type="Gene3D" id="1.10.510.10">
    <property type="entry name" value="Transferase(Phosphotransferase) domain 1"/>
    <property type="match status" value="1"/>
</dbReference>
<feature type="active site" description="Proton acceptor" evidence="6">
    <location>
        <position position="148"/>
    </location>
</feature>
<dbReference type="SMART" id="SM00220">
    <property type="entry name" value="S_TKc"/>
    <property type="match status" value="1"/>
</dbReference>
<dbReference type="PROSITE" id="PS00108">
    <property type="entry name" value="PROTEIN_KINASE_ST"/>
    <property type="match status" value="1"/>
</dbReference>
<name>A0AAW0EM18_9TRYP</name>
<feature type="region of interest" description="Disordered" evidence="11">
    <location>
        <begin position="165"/>
        <end position="189"/>
    </location>
</feature>
<dbReference type="GO" id="GO:0005524">
    <property type="term" value="F:ATP binding"/>
    <property type="evidence" value="ECO:0007669"/>
    <property type="project" value="UniProtKB-UniRule"/>
</dbReference>
<feature type="region of interest" description="Disordered" evidence="11">
    <location>
        <begin position="368"/>
        <end position="410"/>
    </location>
</feature>
<dbReference type="InterPro" id="IPR017441">
    <property type="entry name" value="Protein_kinase_ATP_BS"/>
</dbReference>
<evidence type="ECO:0000256" key="5">
    <source>
        <dbReference type="ARBA" id="ARBA00022840"/>
    </source>
</evidence>
<feature type="cross-link" description="Glycyl lysine isopeptide (Lys-Gly) (interchain with G-Cter in SUMO2)" evidence="8">
    <location>
        <position position="150"/>
    </location>
</feature>
<dbReference type="InterPro" id="IPR011009">
    <property type="entry name" value="Kinase-like_dom_sf"/>
</dbReference>
<evidence type="ECO:0000256" key="4">
    <source>
        <dbReference type="ARBA" id="ARBA00022777"/>
    </source>
</evidence>
<reference evidence="13 14" key="1">
    <citation type="journal article" date="2021" name="MBio">
        <title>A New Model Trypanosomatid, Novymonas esmeraldas: Genomic Perception of Its 'Candidatus Pandoraea novymonadis' Endosymbiont.</title>
        <authorList>
            <person name="Zakharova A."/>
            <person name="Saura A."/>
            <person name="Butenko A."/>
            <person name="Podesvova L."/>
            <person name="Warmusova S."/>
            <person name="Kostygov A.Y."/>
            <person name="Nenarokova A."/>
            <person name="Lukes J."/>
            <person name="Opperdoes F.R."/>
            <person name="Yurchenko V."/>
        </authorList>
    </citation>
    <scope>NUCLEOTIDE SEQUENCE [LARGE SCALE GENOMIC DNA]</scope>
    <source>
        <strain evidence="13 14">E262AT.01</strain>
    </source>
</reference>
<feature type="binding site" evidence="7">
    <location>
        <begin position="152"/>
        <end position="153"/>
    </location>
    <ligand>
        <name>ATP</name>
        <dbReference type="ChEBI" id="CHEBI:30616"/>
    </ligand>
</feature>
<evidence type="ECO:0000256" key="6">
    <source>
        <dbReference type="PIRSR" id="PIRSR630616-1"/>
    </source>
</evidence>
<dbReference type="EMBL" id="JAECZO010000040">
    <property type="protein sequence ID" value="KAK7194646.1"/>
    <property type="molecule type" value="Genomic_DNA"/>
</dbReference>
<feature type="compositionally biased region" description="Basic and acidic residues" evidence="11">
    <location>
        <begin position="179"/>
        <end position="189"/>
    </location>
</feature>
<feature type="region of interest" description="Disordered" evidence="11">
    <location>
        <begin position="451"/>
        <end position="493"/>
    </location>
</feature>
<feature type="binding site" evidence="7">
    <location>
        <position position="215"/>
    </location>
    <ligand>
        <name>ATP</name>
        <dbReference type="ChEBI" id="CHEBI:30616"/>
    </ligand>
</feature>
<organism evidence="13 14">
    <name type="scientific">Novymonas esmeraldas</name>
    <dbReference type="NCBI Taxonomy" id="1808958"/>
    <lineage>
        <taxon>Eukaryota</taxon>
        <taxon>Discoba</taxon>
        <taxon>Euglenozoa</taxon>
        <taxon>Kinetoplastea</taxon>
        <taxon>Metakinetoplastina</taxon>
        <taxon>Trypanosomatida</taxon>
        <taxon>Trypanosomatidae</taxon>
        <taxon>Novymonas</taxon>
    </lineage>
</organism>
<evidence type="ECO:0000256" key="1">
    <source>
        <dbReference type="ARBA" id="ARBA00022527"/>
    </source>
</evidence>
<evidence type="ECO:0000256" key="10">
    <source>
        <dbReference type="RuleBase" id="RU000304"/>
    </source>
</evidence>
<evidence type="ECO:0000313" key="14">
    <source>
        <dbReference type="Proteomes" id="UP001430356"/>
    </source>
</evidence>